<dbReference type="InterPro" id="IPR050121">
    <property type="entry name" value="Cytochrome_P450_monoxygenase"/>
</dbReference>
<feature type="transmembrane region" description="Helical" evidence="10">
    <location>
        <begin position="35"/>
        <end position="58"/>
    </location>
</feature>
<dbReference type="Gene3D" id="1.10.630.10">
    <property type="entry name" value="Cytochrome P450"/>
    <property type="match status" value="1"/>
</dbReference>
<sequence>MMEKLETHLKSLPDASALSSKLSDLVDILIANWKVIALVSPVAFLAYGLLLAVYRLFLSPLAGFPGSKIAAATAWYEFYFDVVKRGRYYYKISEMHDQFGPIIRINPWELSVRDPSFHSTLYVAGSVRRSQIFPQSRAGIGIDGSHPVSEDHDLHRIRRKPLDPFFSRRQVQNYEYMIAEELKVLDDRLRSLRGSNVVVNMEHVYAAITGDVIGKISVMNPPSFVTEPDFSPGWHAVLYRFFAQITLYTHFTFLMGWLRLLPRSVLLTLTPGAAGFKAFTDLIVDHIDEAKRHRLSGKSIETGQQKTLIEHLLDSDMPESEKETSRLTGEFIAILSGGTMTTARALSTVTYFVLADPNIERQLRESLEESMRGYPDKIPRWADLEKIPYLHACVKEGLRMSHGSMRRVPRCSPDVELQYKEFTIPKGTPVGMSAYMMHTDAEVFPEPFSFRPERWLGNYNPLMNRSYIPFSKGSRNCLGMNFAYAELYMALAVMFRPSGPKMALFETDETDVIPVHDIFLAVPKLDSKGMRVTFI</sequence>
<comment type="caution">
    <text evidence="11">The sequence shown here is derived from an EMBL/GenBank/DDBJ whole genome shotgun (WGS) entry which is preliminary data.</text>
</comment>
<gene>
    <name evidence="11" type="ORF">FZEAL_5341</name>
</gene>
<keyword evidence="10" id="KW-0812">Transmembrane</keyword>
<keyword evidence="3 8" id="KW-0349">Heme</keyword>
<keyword evidence="7 9" id="KW-0503">Monooxygenase</keyword>
<evidence type="ECO:0000256" key="9">
    <source>
        <dbReference type="RuleBase" id="RU000461"/>
    </source>
</evidence>
<organism evidence="11 12">
    <name type="scientific">Fusarium zealandicum</name>
    <dbReference type="NCBI Taxonomy" id="1053134"/>
    <lineage>
        <taxon>Eukaryota</taxon>
        <taxon>Fungi</taxon>
        <taxon>Dikarya</taxon>
        <taxon>Ascomycota</taxon>
        <taxon>Pezizomycotina</taxon>
        <taxon>Sordariomycetes</taxon>
        <taxon>Hypocreomycetidae</taxon>
        <taxon>Hypocreales</taxon>
        <taxon>Nectriaceae</taxon>
        <taxon>Fusarium</taxon>
        <taxon>Fusarium staphyleae species complex</taxon>
    </lineage>
</organism>
<evidence type="ECO:0000256" key="1">
    <source>
        <dbReference type="ARBA" id="ARBA00001971"/>
    </source>
</evidence>
<evidence type="ECO:0000256" key="3">
    <source>
        <dbReference type="ARBA" id="ARBA00022617"/>
    </source>
</evidence>
<dbReference type="InterPro" id="IPR001128">
    <property type="entry name" value="Cyt_P450"/>
</dbReference>
<evidence type="ECO:0008006" key="13">
    <source>
        <dbReference type="Google" id="ProtNLM"/>
    </source>
</evidence>
<dbReference type="PRINTS" id="PR00465">
    <property type="entry name" value="EP450IV"/>
</dbReference>
<dbReference type="GO" id="GO:0004497">
    <property type="term" value="F:monooxygenase activity"/>
    <property type="evidence" value="ECO:0007669"/>
    <property type="project" value="UniProtKB-KW"/>
</dbReference>
<evidence type="ECO:0000313" key="11">
    <source>
        <dbReference type="EMBL" id="KAF4978236.1"/>
    </source>
</evidence>
<keyword evidence="5 9" id="KW-0560">Oxidoreductase</keyword>
<protein>
    <recommendedName>
        <fullName evidence="13">Cytochrome P450</fullName>
    </recommendedName>
</protein>
<dbReference type="InterPro" id="IPR036396">
    <property type="entry name" value="Cyt_P450_sf"/>
</dbReference>
<keyword evidence="4 8" id="KW-0479">Metal-binding</keyword>
<dbReference type="PROSITE" id="PS00086">
    <property type="entry name" value="CYTOCHROME_P450"/>
    <property type="match status" value="1"/>
</dbReference>
<evidence type="ECO:0000256" key="8">
    <source>
        <dbReference type="PIRSR" id="PIRSR602403-1"/>
    </source>
</evidence>
<keyword evidence="6 8" id="KW-0408">Iron</keyword>
<dbReference type="PANTHER" id="PTHR24305:SF157">
    <property type="entry name" value="N-ACETYLTRYPTOPHAN 6-HYDROXYLASE IVOC-RELATED"/>
    <property type="match status" value="1"/>
</dbReference>
<dbReference type="Pfam" id="PF00067">
    <property type="entry name" value="p450"/>
    <property type="match status" value="1"/>
</dbReference>
<keyword evidence="12" id="KW-1185">Reference proteome</keyword>
<evidence type="ECO:0000256" key="4">
    <source>
        <dbReference type="ARBA" id="ARBA00022723"/>
    </source>
</evidence>
<dbReference type="GO" id="GO:0016705">
    <property type="term" value="F:oxidoreductase activity, acting on paired donors, with incorporation or reduction of molecular oxygen"/>
    <property type="evidence" value="ECO:0007669"/>
    <property type="project" value="InterPro"/>
</dbReference>
<comment type="similarity">
    <text evidence="2 9">Belongs to the cytochrome P450 family.</text>
</comment>
<keyword evidence="10" id="KW-0472">Membrane</keyword>
<dbReference type="PRINTS" id="PR00385">
    <property type="entry name" value="P450"/>
</dbReference>
<dbReference type="InterPro" id="IPR017972">
    <property type="entry name" value="Cyt_P450_CS"/>
</dbReference>
<dbReference type="GO" id="GO:0005506">
    <property type="term" value="F:iron ion binding"/>
    <property type="evidence" value="ECO:0007669"/>
    <property type="project" value="InterPro"/>
</dbReference>
<proteinExistence type="inferred from homology"/>
<name>A0A8H4UJX8_9HYPO</name>
<reference evidence="11" key="2">
    <citation type="submission" date="2020-05" db="EMBL/GenBank/DDBJ databases">
        <authorList>
            <person name="Kim H.-S."/>
            <person name="Proctor R.H."/>
            <person name="Brown D.W."/>
        </authorList>
    </citation>
    <scope>NUCLEOTIDE SEQUENCE</scope>
    <source>
        <strain evidence="11">NRRL 22465</strain>
    </source>
</reference>
<dbReference type="CDD" id="cd11062">
    <property type="entry name" value="CYP58-like"/>
    <property type="match status" value="1"/>
</dbReference>
<evidence type="ECO:0000256" key="5">
    <source>
        <dbReference type="ARBA" id="ARBA00023002"/>
    </source>
</evidence>
<evidence type="ECO:0000256" key="10">
    <source>
        <dbReference type="SAM" id="Phobius"/>
    </source>
</evidence>
<comment type="cofactor">
    <cofactor evidence="1 8">
        <name>heme</name>
        <dbReference type="ChEBI" id="CHEBI:30413"/>
    </cofactor>
</comment>
<evidence type="ECO:0000256" key="7">
    <source>
        <dbReference type="ARBA" id="ARBA00023033"/>
    </source>
</evidence>
<dbReference type="SUPFAM" id="SSF48264">
    <property type="entry name" value="Cytochrome P450"/>
    <property type="match status" value="1"/>
</dbReference>
<keyword evidence="10" id="KW-1133">Transmembrane helix</keyword>
<evidence type="ECO:0000256" key="6">
    <source>
        <dbReference type="ARBA" id="ARBA00023004"/>
    </source>
</evidence>
<dbReference type="Proteomes" id="UP000635477">
    <property type="component" value="Unassembled WGS sequence"/>
</dbReference>
<dbReference type="PANTHER" id="PTHR24305">
    <property type="entry name" value="CYTOCHROME P450"/>
    <property type="match status" value="1"/>
</dbReference>
<dbReference type="OrthoDB" id="3945418at2759"/>
<dbReference type="InterPro" id="IPR002403">
    <property type="entry name" value="Cyt_P450_E_grp-IV"/>
</dbReference>
<dbReference type="AlphaFoldDB" id="A0A8H4UJX8"/>
<feature type="binding site" description="axial binding residue" evidence="8">
    <location>
        <position position="477"/>
    </location>
    <ligand>
        <name>heme</name>
        <dbReference type="ChEBI" id="CHEBI:30413"/>
    </ligand>
    <ligandPart>
        <name>Fe</name>
        <dbReference type="ChEBI" id="CHEBI:18248"/>
    </ligandPart>
</feature>
<dbReference type="EMBL" id="JABEYC010000385">
    <property type="protein sequence ID" value="KAF4978236.1"/>
    <property type="molecule type" value="Genomic_DNA"/>
</dbReference>
<evidence type="ECO:0000256" key="2">
    <source>
        <dbReference type="ARBA" id="ARBA00010617"/>
    </source>
</evidence>
<evidence type="ECO:0000313" key="12">
    <source>
        <dbReference type="Proteomes" id="UP000635477"/>
    </source>
</evidence>
<dbReference type="GO" id="GO:0020037">
    <property type="term" value="F:heme binding"/>
    <property type="evidence" value="ECO:0007669"/>
    <property type="project" value="InterPro"/>
</dbReference>
<accession>A0A8H4UJX8</accession>
<reference evidence="11" key="1">
    <citation type="journal article" date="2020" name="BMC Genomics">
        <title>Correction to: Identification and distribution of gene clusters required for synthesis of sphingolipid metabolism inhibitors in diverse species of the filamentous fungus Fusarium.</title>
        <authorList>
            <person name="Kim H.S."/>
            <person name="Lohmar J.M."/>
            <person name="Busman M."/>
            <person name="Brown D.W."/>
            <person name="Naumann T.A."/>
            <person name="Divon H.H."/>
            <person name="Lysoe E."/>
            <person name="Uhlig S."/>
            <person name="Proctor R.H."/>
        </authorList>
    </citation>
    <scope>NUCLEOTIDE SEQUENCE</scope>
    <source>
        <strain evidence="11">NRRL 22465</strain>
    </source>
</reference>